<sequence>MVRILILPPDRNDGHVVAARDAHDGSHGDGGASRCRTRRTRTRQGHALDRGGAIALAGRHRAALVARHVGAGGEAGAAALRLGGDAQHHRLFALGIARHLHRAIGDRFFEFAGIVGQRTQRQRQLADRARDGDLFGHLGRRLQRDGGIGADLGLAVLAHDIVAADRRHRRQPSASGPGRSGRPERRSPPPRPDSTRRR</sequence>
<feature type="compositionally biased region" description="Basic and acidic residues" evidence="1">
    <location>
        <begin position="181"/>
        <end position="198"/>
    </location>
</feature>
<evidence type="ECO:0000313" key="3">
    <source>
        <dbReference type="Proteomes" id="UP000218231"/>
    </source>
</evidence>
<proteinExistence type="predicted"/>
<evidence type="ECO:0000313" key="2">
    <source>
        <dbReference type="EMBL" id="PAV93359.1"/>
    </source>
</evidence>
<dbReference type="Proteomes" id="UP000218231">
    <property type="component" value="Unassembled WGS sequence"/>
</dbReference>
<evidence type="ECO:0000256" key="1">
    <source>
        <dbReference type="SAM" id="MobiDB-lite"/>
    </source>
</evidence>
<gene>
    <name evidence="2" type="ORF">WR25_00939</name>
</gene>
<feature type="compositionally biased region" description="Basic residues" evidence="1">
    <location>
        <begin position="35"/>
        <end position="44"/>
    </location>
</feature>
<feature type="region of interest" description="Disordered" evidence="1">
    <location>
        <begin position="163"/>
        <end position="198"/>
    </location>
</feature>
<feature type="region of interest" description="Disordered" evidence="1">
    <location>
        <begin position="20"/>
        <end position="46"/>
    </location>
</feature>
<comment type="caution">
    <text evidence="2">The sequence shown here is derived from an EMBL/GenBank/DDBJ whole genome shotgun (WGS) entry which is preliminary data.</text>
</comment>
<dbReference type="EMBL" id="LIAE01005412">
    <property type="protein sequence ID" value="PAV93359.1"/>
    <property type="molecule type" value="Genomic_DNA"/>
</dbReference>
<name>A0A2A2M4L1_9BILA</name>
<organism evidence="2 3">
    <name type="scientific">Diploscapter pachys</name>
    <dbReference type="NCBI Taxonomy" id="2018661"/>
    <lineage>
        <taxon>Eukaryota</taxon>
        <taxon>Metazoa</taxon>
        <taxon>Ecdysozoa</taxon>
        <taxon>Nematoda</taxon>
        <taxon>Chromadorea</taxon>
        <taxon>Rhabditida</taxon>
        <taxon>Rhabditina</taxon>
        <taxon>Rhabditomorpha</taxon>
        <taxon>Rhabditoidea</taxon>
        <taxon>Rhabditidae</taxon>
        <taxon>Diploscapter</taxon>
    </lineage>
</organism>
<protein>
    <submittedName>
        <fullName evidence="2">Uncharacterized protein</fullName>
    </submittedName>
</protein>
<dbReference type="AlphaFoldDB" id="A0A2A2M4L1"/>
<accession>A0A2A2M4L1</accession>
<reference evidence="2 3" key="1">
    <citation type="journal article" date="2017" name="Curr. Biol.">
        <title>Genome architecture and evolution of a unichromosomal asexual nematode.</title>
        <authorList>
            <person name="Fradin H."/>
            <person name="Zegar C."/>
            <person name="Gutwein M."/>
            <person name="Lucas J."/>
            <person name="Kovtun M."/>
            <person name="Corcoran D."/>
            <person name="Baugh L.R."/>
            <person name="Kiontke K."/>
            <person name="Gunsalus K."/>
            <person name="Fitch D.H."/>
            <person name="Piano F."/>
        </authorList>
    </citation>
    <scope>NUCLEOTIDE SEQUENCE [LARGE SCALE GENOMIC DNA]</scope>
    <source>
        <strain evidence="2">PF1309</strain>
    </source>
</reference>
<keyword evidence="3" id="KW-1185">Reference proteome</keyword>